<feature type="domain" description="PKD" evidence="2">
    <location>
        <begin position="306"/>
        <end position="388"/>
    </location>
</feature>
<evidence type="ECO:0000313" key="4">
    <source>
        <dbReference type="Proteomes" id="UP000198775"/>
    </source>
</evidence>
<feature type="domain" description="PKD" evidence="2">
    <location>
        <begin position="480"/>
        <end position="568"/>
    </location>
</feature>
<feature type="domain" description="PKD" evidence="2">
    <location>
        <begin position="393"/>
        <end position="481"/>
    </location>
</feature>
<feature type="compositionally biased region" description="Low complexity" evidence="1">
    <location>
        <begin position="565"/>
        <end position="577"/>
    </location>
</feature>
<dbReference type="SMART" id="SM00089">
    <property type="entry name" value="PKD"/>
    <property type="match status" value="5"/>
</dbReference>
<keyword evidence="4" id="KW-1185">Reference proteome</keyword>
<evidence type="ECO:0000313" key="3">
    <source>
        <dbReference type="EMBL" id="SEO66465.1"/>
    </source>
</evidence>
<dbReference type="Pfam" id="PF18911">
    <property type="entry name" value="PKD_4"/>
    <property type="match status" value="5"/>
</dbReference>
<feature type="compositionally biased region" description="Low complexity" evidence="1">
    <location>
        <begin position="587"/>
        <end position="597"/>
    </location>
</feature>
<dbReference type="EMBL" id="FOCX01000016">
    <property type="protein sequence ID" value="SEO66465.1"/>
    <property type="molecule type" value="Genomic_DNA"/>
</dbReference>
<dbReference type="CDD" id="cd00146">
    <property type="entry name" value="PKD"/>
    <property type="match status" value="5"/>
</dbReference>
<dbReference type="Proteomes" id="UP000198775">
    <property type="component" value="Unassembled WGS sequence"/>
</dbReference>
<feature type="domain" description="PKD" evidence="2">
    <location>
        <begin position="567"/>
        <end position="651"/>
    </location>
</feature>
<dbReference type="PANTHER" id="PTHR46182">
    <property type="entry name" value="FI19480P1"/>
    <property type="match status" value="1"/>
</dbReference>
<dbReference type="SUPFAM" id="SSF49299">
    <property type="entry name" value="PKD domain"/>
    <property type="match status" value="5"/>
</dbReference>
<dbReference type="AlphaFoldDB" id="A0A1H8RJ80"/>
<feature type="region of interest" description="Disordered" evidence="1">
    <location>
        <begin position="208"/>
        <end position="250"/>
    </location>
</feature>
<evidence type="ECO:0000259" key="2">
    <source>
        <dbReference type="PROSITE" id="PS50093"/>
    </source>
</evidence>
<gene>
    <name evidence="3" type="ORF">SAMN05216388_101685</name>
</gene>
<organism evidence="3 4">
    <name type="scientific">Halorientalis persicus</name>
    <dbReference type="NCBI Taxonomy" id="1367881"/>
    <lineage>
        <taxon>Archaea</taxon>
        <taxon>Methanobacteriati</taxon>
        <taxon>Methanobacteriota</taxon>
        <taxon>Stenosarchaea group</taxon>
        <taxon>Halobacteria</taxon>
        <taxon>Halobacteriales</taxon>
        <taxon>Haloarculaceae</taxon>
        <taxon>Halorientalis</taxon>
    </lineage>
</organism>
<dbReference type="InterPro" id="IPR035986">
    <property type="entry name" value="PKD_dom_sf"/>
</dbReference>
<feature type="compositionally biased region" description="Polar residues" evidence="1">
    <location>
        <begin position="236"/>
        <end position="246"/>
    </location>
</feature>
<dbReference type="GO" id="GO:0016020">
    <property type="term" value="C:membrane"/>
    <property type="evidence" value="ECO:0007669"/>
    <property type="project" value="TreeGrafter"/>
</dbReference>
<name>A0A1H8RJ80_9EURY</name>
<dbReference type="InterPro" id="IPR000601">
    <property type="entry name" value="PKD_dom"/>
</dbReference>
<feature type="domain" description="PKD" evidence="2">
    <location>
        <begin position="219"/>
        <end position="301"/>
    </location>
</feature>
<dbReference type="InterPro" id="IPR029865">
    <property type="entry name" value="KIAA0319-like"/>
</dbReference>
<proteinExistence type="predicted"/>
<sequence>MYNRKRIARGAGTAVATWALIGLLVMSTGVAFALPLAGVGGFNITASQITADDMVLYPGVGNTDSEENFPQTVVQLSNTDIQEFGLTKDLDMGSLPMSPLPGTVRIKFMSPGGTDGGNILVKSTALRSDQATFNDFLTNDTNASDARGRWSIRSDGPVTLQGTDRSGVQIRAHYLAADRISITDLRFFACYDADDDGTFEWGPCSADTSAGDGSGNTGPTADAEASETTVGAGDTVSFNGSGSSDPDGSIASYEWDFGDGTTATGQQATHTYDEPGAYTARLTVTDDNGTTAIDSVTVVVEGNDPPMPSLTASSTTVEPEQSITFDGAGSSDPDGSIISYEWDFGDGTTATGQQVTHAYADSGSYAATLTVTDDDGATASNSVSITVQGDDSLIASAAGSPGEVMTGDTVTFDGSDSSASNGTITSYEWDFGDGTTATGQQVTHTYDTAGEYTATLTVTDDDGDTATDTVTTTVTNNTSPTAMPSVESSTTEAGVELAFDGSGSSDPDGSIESYEWEFGDGSTATGTYTTHAYSSPGEYTATLTVTDDDGATDTATVTVTVDENDAPTASASTSSTSVETQSEITFDGSGSSDPDGSIASYEWDFDGDGTVEATGEQPTYSYSSADTYTVTLTVTDDDGATATDTITMNVEECGFLGWDWTC</sequence>
<protein>
    <submittedName>
        <fullName evidence="3">PKD repeat-containing protein</fullName>
    </submittedName>
</protein>
<feature type="region of interest" description="Disordered" evidence="1">
    <location>
        <begin position="565"/>
        <end position="597"/>
    </location>
</feature>
<dbReference type="PROSITE" id="PS50093">
    <property type="entry name" value="PKD"/>
    <property type="match status" value="5"/>
</dbReference>
<dbReference type="GO" id="GO:0031410">
    <property type="term" value="C:cytoplasmic vesicle"/>
    <property type="evidence" value="ECO:0007669"/>
    <property type="project" value="TreeGrafter"/>
</dbReference>
<dbReference type="PANTHER" id="PTHR46182:SF2">
    <property type="entry name" value="FI19480P1"/>
    <property type="match status" value="1"/>
</dbReference>
<evidence type="ECO:0000256" key="1">
    <source>
        <dbReference type="SAM" id="MobiDB-lite"/>
    </source>
</evidence>
<dbReference type="InterPro" id="IPR013783">
    <property type="entry name" value="Ig-like_fold"/>
</dbReference>
<accession>A0A1H8RJ80</accession>
<dbReference type="InterPro" id="IPR022409">
    <property type="entry name" value="PKD/Chitinase_dom"/>
</dbReference>
<dbReference type="Gene3D" id="2.60.40.10">
    <property type="entry name" value="Immunoglobulins"/>
    <property type="match status" value="5"/>
</dbReference>
<reference evidence="4" key="1">
    <citation type="submission" date="2016-10" db="EMBL/GenBank/DDBJ databases">
        <authorList>
            <person name="Varghese N."/>
            <person name="Submissions S."/>
        </authorList>
    </citation>
    <scope>NUCLEOTIDE SEQUENCE [LARGE SCALE GENOMIC DNA]</scope>
    <source>
        <strain evidence="4">IBRC-M 10043</strain>
    </source>
</reference>